<dbReference type="RefSeq" id="WP_040200566.1">
    <property type="nucleotide sequence ID" value="NZ_CP010311.1"/>
</dbReference>
<evidence type="ECO:0000313" key="2">
    <source>
        <dbReference type="Proteomes" id="UP000035036"/>
    </source>
</evidence>
<dbReference type="InterPro" id="IPR011748">
    <property type="entry name" value="Unchr_phage_tail-like"/>
</dbReference>
<proteinExistence type="predicted"/>
<dbReference type="Proteomes" id="UP000035036">
    <property type="component" value="Chromosome"/>
</dbReference>
<dbReference type="Pfam" id="PF09684">
    <property type="entry name" value="Tail_P2_I"/>
    <property type="match status" value="1"/>
</dbReference>
<name>A0A0B5FHF2_9BACT</name>
<evidence type="ECO:0000313" key="1">
    <source>
        <dbReference type="EMBL" id="AJF06803.1"/>
    </source>
</evidence>
<dbReference type="KEGG" id="gsb:GSUB_09940"/>
<dbReference type="HOGENOM" id="CLU_519467_0_0_7"/>
<reference evidence="1 2" key="1">
    <citation type="journal article" date="2015" name="Genome Announc.">
        <title>Genomes of Geoalkalibacter ferrihydriticus Z-0531T and Geoalkalibacter subterraneus Red1T, Two Haloalkaliphilic Metal-Reducing Deltaproteobacteria.</title>
        <authorList>
            <person name="Badalamenti J.P."/>
            <person name="Krajmalnik-Brown R."/>
            <person name="Torres C.I."/>
            <person name="Bond D.R."/>
        </authorList>
    </citation>
    <scope>NUCLEOTIDE SEQUENCE [LARGE SCALE GENOMIC DNA]</scope>
    <source>
        <strain evidence="1 2">Red1</strain>
    </source>
</reference>
<dbReference type="OrthoDB" id="5409748at2"/>
<sequence>MSDWFKDNLLGLLPPLYEHNDEAGDLRTFLSLPAGTFDELKQAIDDFPTIFDVDHCDERFLPLLARLVGLEVDGTCSPDCQRRRVREAVEIYRRKGTIPAIERDFNTLGWQGELQETFRSALRLNARSRLSKAKLPGLVFSLGVFRVLCLNQTEGLRDALVFHHPAGTRCFWLQFLLEWIEGGAMLDFGHANAVRRIVLAFLDETFVLGHSSLGSCRHLTNKQKAWELLQLTSTTEMIPEIDRAAVKVSRFHGRQNRMRLNHKALNDWRLPYTRVGEDRVSFCTPIYTGRDFEGDVLESGFGLGESHLNRKSLTHGETELRYCFRQKDFFFDTQAEPVERAEAKYDLRLPLESRHRLCFQLGRARLNEGLDLTANQGGISNLLLASTAGCDADVTLAVDRIDRWRRRGPVFRLNANTLNTRYLSNANLTGERASLEVYVDTGSLQRHRVETMKLGASPLNTTGLRLSVDRTRPMRVSRMRLNQAGFRWSRPSYRWLFRQQDLHALTQAGFEAAANNYRATQWPT</sequence>
<dbReference type="InterPro" id="IPR006521">
    <property type="entry name" value="Tail_protein_I"/>
</dbReference>
<dbReference type="AlphaFoldDB" id="A0A0B5FHF2"/>
<gene>
    <name evidence="1" type="ORF">GSUB_09940</name>
</gene>
<organism evidence="1 2">
    <name type="scientific">Geoalkalibacter subterraneus</name>
    <dbReference type="NCBI Taxonomy" id="483547"/>
    <lineage>
        <taxon>Bacteria</taxon>
        <taxon>Pseudomonadati</taxon>
        <taxon>Thermodesulfobacteriota</taxon>
        <taxon>Desulfuromonadia</taxon>
        <taxon>Desulfuromonadales</taxon>
        <taxon>Geoalkalibacteraceae</taxon>
        <taxon>Geoalkalibacter</taxon>
    </lineage>
</organism>
<dbReference type="STRING" id="483547.GSUB_09940"/>
<dbReference type="NCBIfam" id="TIGR02242">
    <property type="entry name" value="tail_TIGR02242"/>
    <property type="match status" value="1"/>
</dbReference>
<dbReference type="EMBL" id="CP010311">
    <property type="protein sequence ID" value="AJF06803.1"/>
    <property type="molecule type" value="Genomic_DNA"/>
</dbReference>
<protein>
    <submittedName>
        <fullName evidence="1">Tail protein</fullName>
    </submittedName>
</protein>
<keyword evidence="2" id="KW-1185">Reference proteome</keyword>
<accession>A0A0B5FHF2</accession>